<dbReference type="NCBIfam" id="TIGR00186">
    <property type="entry name" value="rRNA_methyl_3"/>
    <property type="match status" value="1"/>
</dbReference>
<name>A0ABU0FZI8_9BACI</name>
<dbReference type="SMART" id="SM00967">
    <property type="entry name" value="SpoU_sub_bind"/>
    <property type="match status" value="1"/>
</dbReference>
<evidence type="ECO:0000256" key="3">
    <source>
        <dbReference type="ARBA" id="ARBA00022679"/>
    </source>
</evidence>
<dbReference type="InterPro" id="IPR029026">
    <property type="entry name" value="tRNA_m1G_MTases_N"/>
</dbReference>
<dbReference type="InterPro" id="IPR029028">
    <property type="entry name" value="Alpha/beta_knot_MTases"/>
</dbReference>
<evidence type="ECO:0000259" key="6">
    <source>
        <dbReference type="SMART" id="SM00967"/>
    </source>
</evidence>
<evidence type="ECO:0000256" key="1">
    <source>
        <dbReference type="ARBA" id="ARBA00007228"/>
    </source>
</evidence>
<proteinExistence type="inferred from homology"/>
<dbReference type="InterPro" id="IPR029064">
    <property type="entry name" value="Ribosomal_eL30-like_sf"/>
</dbReference>
<dbReference type="Pfam" id="PF08032">
    <property type="entry name" value="SpoU_sub_bind"/>
    <property type="match status" value="1"/>
</dbReference>
<sequence length="319" mass="35641">MSQRQKQNQDQNTRRNKDDDKSRKPARKTAEKPEDKRKKQAKIQDDHTRRVQKSNAERDTKQQKPEQQQEQNENQDYIIGKNPVIEALKSDRDMNKILIAEGSQGGQMQQVIGMAREANVMVQFVPKKKIDQLATGNHQGVIAQVAAYEYSELDDLFAAAEKKQEAPFFLLLDEIEDPHNLGSIMRTADASGAHGIIIPKRRAVGLTSTVAKLSTGAIEYIPVARVTNMAQTIDELKERGIWIVGTDASAKQDYRQMDGTMPLGLVIGSEGKGMGRLIRDKCDFLLSLPMAGHVTSLNASVAAALLMYEVYRKRQPLGE</sequence>
<comment type="caution">
    <text evidence="7">The sequence shown here is derived from an EMBL/GenBank/DDBJ whole genome shotgun (WGS) entry which is preliminary data.</text>
</comment>
<evidence type="ECO:0000256" key="5">
    <source>
        <dbReference type="SAM" id="Phobius"/>
    </source>
</evidence>
<dbReference type="GO" id="GO:0032259">
    <property type="term" value="P:methylation"/>
    <property type="evidence" value="ECO:0007669"/>
    <property type="project" value="UniProtKB-KW"/>
</dbReference>
<keyword evidence="5" id="KW-1133">Transmembrane helix</keyword>
<keyword evidence="2 7" id="KW-0489">Methyltransferase</keyword>
<dbReference type="InterPro" id="IPR004441">
    <property type="entry name" value="rRNA_MeTrfase_TrmH"/>
</dbReference>
<dbReference type="Proteomes" id="UP001242313">
    <property type="component" value="Unassembled WGS sequence"/>
</dbReference>
<dbReference type="Gene3D" id="3.30.1330.30">
    <property type="match status" value="1"/>
</dbReference>
<dbReference type="GO" id="GO:0008168">
    <property type="term" value="F:methyltransferase activity"/>
    <property type="evidence" value="ECO:0007669"/>
    <property type="project" value="UniProtKB-KW"/>
</dbReference>
<keyword evidence="3 7" id="KW-0808">Transferase</keyword>
<dbReference type="SUPFAM" id="SSF55315">
    <property type="entry name" value="L30e-like"/>
    <property type="match status" value="1"/>
</dbReference>
<dbReference type="SUPFAM" id="SSF75217">
    <property type="entry name" value="alpha/beta knot"/>
    <property type="match status" value="1"/>
</dbReference>
<reference evidence="7 8" key="1">
    <citation type="submission" date="2023-07" db="EMBL/GenBank/DDBJ databases">
        <title>Genomic Encyclopedia of Type Strains, Phase IV (KMG-IV): sequencing the most valuable type-strain genomes for metagenomic binning, comparative biology and taxonomic classification.</title>
        <authorList>
            <person name="Goeker M."/>
        </authorList>
    </citation>
    <scope>NUCLEOTIDE SEQUENCE [LARGE SCALE GENOMIC DNA]</scope>
    <source>
        <strain evidence="7 8">DSM 19598</strain>
    </source>
</reference>
<keyword evidence="5" id="KW-0812">Transmembrane</keyword>
<keyword evidence="5" id="KW-0472">Membrane</keyword>
<feature type="transmembrane region" description="Helical" evidence="5">
    <location>
        <begin position="284"/>
        <end position="308"/>
    </location>
</feature>
<dbReference type="EMBL" id="JAUSUN010000032">
    <property type="protein sequence ID" value="MDQ0415352.1"/>
    <property type="molecule type" value="Genomic_DNA"/>
</dbReference>
<feature type="compositionally biased region" description="Low complexity" evidence="4">
    <location>
        <begin position="65"/>
        <end position="75"/>
    </location>
</feature>
<dbReference type="PANTHER" id="PTHR46429">
    <property type="entry name" value="23S RRNA (GUANOSINE-2'-O-)-METHYLTRANSFERASE RLMB"/>
    <property type="match status" value="1"/>
</dbReference>
<feature type="compositionally biased region" description="Basic and acidic residues" evidence="4">
    <location>
        <begin position="12"/>
        <end position="64"/>
    </location>
</feature>
<organism evidence="7 8">
    <name type="scientific">Mesobacillus stamsii</name>
    <dbReference type="NCBI Taxonomy" id="225347"/>
    <lineage>
        <taxon>Bacteria</taxon>
        <taxon>Bacillati</taxon>
        <taxon>Bacillota</taxon>
        <taxon>Bacilli</taxon>
        <taxon>Bacillales</taxon>
        <taxon>Bacillaceae</taxon>
        <taxon>Mesobacillus</taxon>
    </lineage>
</organism>
<evidence type="ECO:0000256" key="4">
    <source>
        <dbReference type="SAM" id="MobiDB-lite"/>
    </source>
</evidence>
<protein>
    <submittedName>
        <fullName evidence="7">23S rRNA (Guanosine2251-2'-O)-methyltransferase</fullName>
        <ecNumber evidence="7">2.1.1.185</ecNumber>
    </submittedName>
</protein>
<accession>A0ABU0FZI8</accession>
<dbReference type="Gene3D" id="3.40.1280.10">
    <property type="match status" value="1"/>
</dbReference>
<evidence type="ECO:0000313" key="8">
    <source>
        <dbReference type="Proteomes" id="UP001242313"/>
    </source>
</evidence>
<evidence type="ECO:0000313" key="7">
    <source>
        <dbReference type="EMBL" id="MDQ0415352.1"/>
    </source>
</evidence>
<feature type="domain" description="RNA 2-O ribose methyltransferase substrate binding" evidence="6">
    <location>
        <begin position="77"/>
        <end position="151"/>
    </location>
</feature>
<comment type="similarity">
    <text evidence="1">Belongs to the class IV-like SAM-binding methyltransferase superfamily. RNA methyltransferase TrmH family.</text>
</comment>
<evidence type="ECO:0000256" key="2">
    <source>
        <dbReference type="ARBA" id="ARBA00022603"/>
    </source>
</evidence>
<dbReference type="InterPro" id="IPR013123">
    <property type="entry name" value="SpoU_subst-bd"/>
</dbReference>
<dbReference type="EC" id="2.1.1.185" evidence="7"/>
<keyword evidence="8" id="KW-1185">Reference proteome</keyword>
<dbReference type="InterPro" id="IPR001537">
    <property type="entry name" value="SpoU_MeTrfase"/>
</dbReference>
<gene>
    <name evidence="7" type="ORF">J2S25_003579</name>
</gene>
<dbReference type="CDD" id="cd18103">
    <property type="entry name" value="SpoU-like_RlmB"/>
    <property type="match status" value="1"/>
</dbReference>
<feature type="compositionally biased region" description="Polar residues" evidence="4">
    <location>
        <begin position="1"/>
        <end position="11"/>
    </location>
</feature>
<dbReference type="Pfam" id="PF00588">
    <property type="entry name" value="SpoU_methylase"/>
    <property type="match status" value="1"/>
</dbReference>
<feature type="region of interest" description="Disordered" evidence="4">
    <location>
        <begin position="1"/>
        <end position="78"/>
    </location>
</feature>
<dbReference type="PANTHER" id="PTHR46429:SF1">
    <property type="entry name" value="23S RRNA (GUANOSINE-2'-O-)-METHYLTRANSFERASE RLMB"/>
    <property type="match status" value="1"/>
</dbReference>